<gene>
    <name evidence="1" type="ORF">METZ01_LOCUS268746</name>
</gene>
<feature type="non-terminal residue" evidence="1">
    <location>
        <position position="78"/>
    </location>
</feature>
<sequence>MSAFLVTAVPSGANALRITNGTDHSLKVTAEKWQRRINPGDSAVFTPTNPPVLLHLEILDFYISCEADTNDEVKVKGN</sequence>
<protein>
    <submittedName>
        <fullName evidence="1">Uncharacterized protein</fullName>
    </submittedName>
</protein>
<dbReference type="AlphaFoldDB" id="A0A382JX21"/>
<name>A0A382JX21_9ZZZZ</name>
<reference evidence="1" key="1">
    <citation type="submission" date="2018-05" db="EMBL/GenBank/DDBJ databases">
        <authorList>
            <person name="Lanie J.A."/>
            <person name="Ng W.-L."/>
            <person name="Kazmierczak K.M."/>
            <person name="Andrzejewski T.M."/>
            <person name="Davidsen T.M."/>
            <person name="Wayne K.J."/>
            <person name="Tettelin H."/>
            <person name="Glass J.I."/>
            <person name="Rusch D."/>
            <person name="Podicherti R."/>
            <person name="Tsui H.-C.T."/>
            <person name="Winkler M.E."/>
        </authorList>
    </citation>
    <scope>NUCLEOTIDE SEQUENCE</scope>
</reference>
<dbReference type="EMBL" id="UINC01076587">
    <property type="protein sequence ID" value="SVC15892.1"/>
    <property type="molecule type" value="Genomic_DNA"/>
</dbReference>
<accession>A0A382JX21</accession>
<evidence type="ECO:0000313" key="1">
    <source>
        <dbReference type="EMBL" id="SVC15892.1"/>
    </source>
</evidence>
<proteinExistence type="predicted"/>
<organism evidence="1">
    <name type="scientific">marine metagenome</name>
    <dbReference type="NCBI Taxonomy" id="408172"/>
    <lineage>
        <taxon>unclassified sequences</taxon>
        <taxon>metagenomes</taxon>
        <taxon>ecological metagenomes</taxon>
    </lineage>
</organism>